<dbReference type="SMART" id="SM00953">
    <property type="entry name" value="RES"/>
    <property type="match status" value="1"/>
</dbReference>
<evidence type="ECO:0000313" key="2">
    <source>
        <dbReference type="EMBL" id="MDV6271640.1"/>
    </source>
</evidence>
<evidence type="ECO:0000259" key="1">
    <source>
        <dbReference type="SMART" id="SM00953"/>
    </source>
</evidence>
<comment type="caution">
    <text evidence="2">The sequence shown here is derived from an EMBL/GenBank/DDBJ whole genome shotgun (WGS) entry which is preliminary data.</text>
</comment>
<dbReference type="RefSeq" id="WP_317546234.1">
    <property type="nucleotide sequence ID" value="NZ_JAWLKB010000063.1"/>
</dbReference>
<reference evidence="2 3" key="1">
    <citation type="submission" date="2023-10" db="EMBL/GenBank/DDBJ databases">
        <title>Development of a sustainable strategy for remediation of hydrocarbon-contaminated territories based on the waste exchange concept.</title>
        <authorList>
            <person name="Krivoruchko A."/>
        </authorList>
    </citation>
    <scope>NUCLEOTIDE SEQUENCE [LARGE SCALE GENOMIC DNA]</scope>
    <source>
        <strain evidence="2 3">IEGM 1203</strain>
    </source>
</reference>
<dbReference type="Proteomes" id="UP001185927">
    <property type="component" value="Unassembled WGS sequence"/>
</dbReference>
<dbReference type="Pfam" id="PF08808">
    <property type="entry name" value="RES"/>
    <property type="match status" value="1"/>
</dbReference>
<organism evidence="2 3">
    <name type="scientific">Rhodococcus globerulus</name>
    <dbReference type="NCBI Taxonomy" id="33008"/>
    <lineage>
        <taxon>Bacteria</taxon>
        <taxon>Bacillati</taxon>
        <taxon>Actinomycetota</taxon>
        <taxon>Actinomycetes</taxon>
        <taxon>Mycobacteriales</taxon>
        <taxon>Nocardiaceae</taxon>
        <taxon>Rhodococcus</taxon>
    </lineage>
</organism>
<dbReference type="EMBL" id="JAWLKB010000063">
    <property type="protein sequence ID" value="MDV6271640.1"/>
    <property type="molecule type" value="Genomic_DNA"/>
</dbReference>
<feature type="domain" description="RES" evidence="1">
    <location>
        <begin position="28"/>
        <end position="156"/>
    </location>
</feature>
<accession>A0ABU4C560</accession>
<evidence type="ECO:0000313" key="3">
    <source>
        <dbReference type="Proteomes" id="UP001185927"/>
    </source>
</evidence>
<keyword evidence="3" id="KW-1185">Reference proteome</keyword>
<gene>
    <name evidence="2" type="ORF">R3Q16_34165</name>
</gene>
<protein>
    <submittedName>
        <fullName evidence="2">RES family NAD+ phosphorylase</fullName>
    </submittedName>
</protein>
<name>A0ABU4C560_RHOGO</name>
<dbReference type="InterPro" id="IPR014914">
    <property type="entry name" value="RES_dom"/>
</dbReference>
<sequence length="183" mass="20415">MPRRTRPSTGPRVITWKGLPTFGPVLRFDHHPLLPADRTRYGIWYGASTPRGALAEAFQSSRTIERRHCEPFLTGVRLVRTLRLLDVSGIGTAVWATRVGGNHALDSAAHRRTQHWATTIHRAHNNLDGIIYRGRYAGTVCMALFERATDAFPALPEFSQPLSHPALADRIFTAAHEVGYTIV</sequence>
<proteinExistence type="predicted"/>